<dbReference type="InterPro" id="IPR017943">
    <property type="entry name" value="Bactericidal_perm-incr_a/b_dom"/>
</dbReference>
<dbReference type="SUPFAM" id="SSF55394">
    <property type="entry name" value="Bactericidal permeability-increasing protein, BPI"/>
    <property type="match status" value="1"/>
</dbReference>
<dbReference type="Gene3D" id="3.15.10.10">
    <property type="entry name" value="Bactericidal permeability-increasing protein, domain 1"/>
    <property type="match status" value="2"/>
</dbReference>
<sequence>MLDYRVKDVTIEDFSVPKSGVSFKEINSGIHLRVKDIKFRAVARAKVAVGVQKLKASMKGDVKVNCNYAELDVELKWDDYEITPFVIMKADLDVKFTESLKAANLFKDKIREYSDHFVSNQMPKMIEEMVRLDVNPMLRKLKNMLAGMGLSQFGVEFMVQNGALRVAVKPKRCQQQRTTISYKHPLYKEPLTVTISPKIWNLLDLRAELITKYLKTIELPEQAQNDTMLDYKVSNIALNDISIPKSGVSFEDMNNGVHLRMRNIKFRAVATIEVAVGVSVFKAGLKGDVKVNCDNAELDLVLNVGDYKITPVIKMKAGLQFEFTESLRAANLFESKIREYAEYFVSNSVPDMIAKTCEKEVNPLLQKLKRLVAGVGLSEFGVEWTVQNNTLRVGVKPKSAMGKIAPIKPMSKMVCIDSNLLAALREMKRSKREAVNSDSKKSKLGIYFTCSPPEGDCTESSCSYCADLDIFPTTTSTGVGAELGSCVPKNL</sequence>
<reference evidence="2" key="1">
    <citation type="journal article" date="2015" name="Nat. Genet.">
        <title>The genome and transcriptome of the zoonotic hookworm Ancylostoma ceylanicum identify infection-specific gene families.</title>
        <authorList>
            <person name="Schwarz E.M."/>
            <person name="Hu Y."/>
            <person name="Antoshechkin I."/>
            <person name="Miller M.M."/>
            <person name="Sternberg P.W."/>
            <person name="Aroian R.V."/>
        </authorList>
    </citation>
    <scope>NUCLEOTIDE SEQUENCE</scope>
    <source>
        <strain evidence="2">HY135</strain>
    </source>
</reference>
<name>A0A016VXV8_9BILA</name>
<dbReference type="GO" id="GO:0008289">
    <property type="term" value="F:lipid binding"/>
    <property type="evidence" value="ECO:0007669"/>
    <property type="project" value="InterPro"/>
</dbReference>
<dbReference type="PANTHER" id="PTHR10504:SF131">
    <property type="entry name" value="BPI2 DOMAIN-CONTAINING PROTEIN"/>
    <property type="match status" value="1"/>
</dbReference>
<dbReference type="InterPro" id="IPR032942">
    <property type="entry name" value="BPI/LBP/Plunc"/>
</dbReference>
<evidence type="ECO:0000313" key="1">
    <source>
        <dbReference type="EMBL" id="EYC31558.1"/>
    </source>
</evidence>
<protein>
    <submittedName>
        <fullName evidence="1">Uncharacterized protein</fullName>
    </submittedName>
</protein>
<dbReference type="Proteomes" id="UP000024635">
    <property type="component" value="Unassembled WGS sequence"/>
</dbReference>
<accession>A0A016VXV8</accession>
<comment type="caution">
    <text evidence="1">The sequence shown here is derived from an EMBL/GenBank/DDBJ whole genome shotgun (WGS) entry which is preliminary data.</text>
</comment>
<organism evidence="1 2">
    <name type="scientific">Ancylostoma ceylanicum</name>
    <dbReference type="NCBI Taxonomy" id="53326"/>
    <lineage>
        <taxon>Eukaryota</taxon>
        <taxon>Metazoa</taxon>
        <taxon>Ecdysozoa</taxon>
        <taxon>Nematoda</taxon>
        <taxon>Chromadorea</taxon>
        <taxon>Rhabditida</taxon>
        <taxon>Rhabditina</taxon>
        <taxon>Rhabditomorpha</taxon>
        <taxon>Strongyloidea</taxon>
        <taxon>Ancylostomatidae</taxon>
        <taxon>Ancylostomatinae</taxon>
        <taxon>Ancylostoma</taxon>
    </lineage>
</organism>
<dbReference type="EMBL" id="JARK01001340">
    <property type="protein sequence ID" value="EYC31558.1"/>
    <property type="molecule type" value="Genomic_DNA"/>
</dbReference>
<evidence type="ECO:0000313" key="2">
    <source>
        <dbReference type="Proteomes" id="UP000024635"/>
    </source>
</evidence>
<dbReference type="AlphaFoldDB" id="A0A016VXV8"/>
<dbReference type="PANTHER" id="PTHR10504">
    <property type="entry name" value="BACTERICIDAL PERMEABILITY-INCREASING BPI PROTEIN-RELATED"/>
    <property type="match status" value="1"/>
</dbReference>
<dbReference type="GO" id="GO:0005615">
    <property type="term" value="C:extracellular space"/>
    <property type="evidence" value="ECO:0007669"/>
    <property type="project" value="TreeGrafter"/>
</dbReference>
<gene>
    <name evidence="1" type="primary">Acey_s0004.g2216</name>
    <name evidence="1" type="ORF">Y032_0004g2216</name>
</gene>
<proteinExistence type="predicted"/>
<keyword evidence="2" id="KW-1185">Reference proteome</keyword>